<reference evidence="1 2" key="1">
    <citation type="submission" date="2024-05" db="EMBL/GenBank/DDBJ databases">
        <title>Haplotype-resolved chromosome-level genome assembly of Huyou (Citrus changshanensis).</title>
        <authorList>
            <person name="Miao C."/>
            <person name="Chen W."/>
            <person name="Wu Y."/>
            <person name="Wang L."/>
            <person name="Zhao S."/>
            <person name="Grierson D."/>
            <person name="Xu C."/>
            <person name="Chen K."/>
        </authorList>
    </citation>
    <scope>NUCLEOTIDE SEQUENCE [LARGE SCALE GENOMIC DNA]</scope>
    <source>
        <strain evidence="1">01-14</strain>
        <tissue evidence="1">Leaf</tissue>
    </source>
</reference>
<gene>
    <name evidence="1" type="ORF">WN944_025424</name>
</gene>
<protein>
    <submittedName>
        <fullName evidence="1">Uncharacterized protein</fullName>
    </submittedName>
</protein>
<accession>A0AAP0LQD9</accession>
<dbReference type="AlphaFoldDB" id="A0AAP0LQD9"/>
<name>A0AAP0LQD9_9ROSI</name>
<sequence>MAPPTYQQKDKLVEVAKEGFALLDEYYGGSKKSGGRPPTNQCTYVYHGPQIITVKAPVIDSSQAAQFYGGMETDKLVKVALEGFALLDEFYGRPRRSGGMLNPTTSTYDHHQSYVCQGPQAITVREPVIDSTQAAVFYEGVEIVDHEKLVKVAKEGFALLHEFYGCPRKSEGRLNPTAPTYSHRHYIYKNKQPYVYPGPKSSLSGSQSSIATRQLNSMAAWRLWIIL</sequence>
<keyword evidence="2" id="KW-1185">Reference proteome</keyword>
<evidence type="ECO:0000313" key="1">
    <source>
        <dbReference type="EMBL" id="KAK9182281.1"/>
    </source>
</evidence>
<dbReference type="PANTHER" id="PTHR33484">
    <property type="entry name" value="BNAC07G33360D PROTEIN"/>
    <property type="match status" value="1"/>
</dbReference>
<proteinExistence type="predicted"/>
<organism evidence="1 2">
    <name type="scientific">Citrus x changshan-huyou</name>
    <dbReference type="NCBI Taxonomy" id="2935761"/>
    <lineage>
        <taxon>Eukaryota</taxon>
        <taxon>Viridiplantae</taxon>
        <taxon>Streptophyta</taxon>
        <taxon>Embryophyta</taxon>
        <taxon>Tracheophyta</taxon>
        <taxon>Spermatophyta</taxon>
        <taxon>Magnoliopsida</taxon>
        <taxon>eudicotyledons</taxon>
        <taxon>Gunneridae</taxon>
        <taxon>Pentapetalae</taxon>
        <taxon>rosids</taxon>
        <taxon>malvids</taxon>
        <taxon>Sapindales</taxon>
        <taxon>Rutaceae</taxon>
        <taxon>Aurantioideae</taxon>
        <taxon>Citrus</taxon>
    </lineage>
</organism>
<dbReference type="Proteomes" id="UP001428341">
    <property type="component" value="Unassembled WGS sequence"/>
</dbReference>
<dbReference type="PANTHER" id="PTHR33484:SF12">
    <property type="entry name" value="AP2_ERF DOMAIN-CONTAINING PROTEIN"/>
    <property type="match status" value="1"/>
</dbReference>
<dbReference type="EMBL" id="JBCGBO010000024">
    <property type="protein sequence ID" value="KAK9182281.1"/>
    <property type="molecule type" value="Genomic_DNA"/>
</dbReference>
<comment type="caution">
    <text evidence="1">The sequence shown here is derived from an EMBL/GenBank/DDBJ whole genome shotgun (WGS) entry which is preliminary data.</text>
</comment>
<evidence type="ECO:0000313" key="2">
    <source>
        <dbReference type="Proteomes" id="UP001428341"/>
    </source>
</evidence>